<evidence type="ECO:0000313" key="5">
    <source>
        <dbReference type="Proteomes" id="UP000051451"/>
    </source>
</evidence>
<dbReference type="InterPro" id="IPR036677">
    <property type="entry name" value="EutN_CcmL_sf"/>
</dbReference>
<keyword evidence="3" id="KW-1283">Bacterial microcompartment</keyword>
<dbReference type="EMBL" id="AZGB01000016">
    <property type="protein sequence ID" value="KRM06312.1"/>
    <property type="molecule type" value="Genomic_DNA"/>
</dbReference>
<dbReference type="Pfam" id="PF03319">
    <property type="entry name" value="EutN_CcmL"/>
    <property type="match status" value="1"/>
</dbReference>
<dbReference type="GeneID" id="98319202"/>
<dbReference type="Gene3D" id="2.40.50.220">
    <property type="entry name" value="EutN/Ccml"/>
    <property type="match status" value="1"/>
</dbReference>
<dbReference type="SUPFAM" id="SSF159133">
    <property type="entry name" value="EutN/CcmL-like"/>
    <property type="match status" value="1"/>
</dbReference>
<evidence type="ECO:0000256" key="2">
    <source>
        <dbReference type="ARBA" id="ARBA00023669"/>
    </source>
</evidence>
<comment type="subcellular location">
    <subcellularLocation>
        <location evidence="1">Carboxysome</location>
    </subcellularLocation>
</comment>
<dbReference type="AlphaFoldDB" id="A0A0R1VKI2"/>
<sequence>MYIAKVVGNIVSTKKEDSLVGSKLMILKMIHASSLDNLIVAVDLVGSGVDDYVLVSCGSSARQTFLNKEIPVDAAIVGIIDNFDERMIKDGIRC</sequence>
<evidence type="ECO:0000256" key="1">
    <source>
        <dbReference type="ARBA" id="ARBA00023587"/>
    </source>
</evidence>
<reference evidence="4 5" key="1">
    <citation type="journal article" date="2015" name="Genome Announc.">
        <title>Expanding the biotechnology potential of lactobacilli through comparative genomics of 213 strains and associated genera.</title>
        <authorList>
            <person name="Sun Z."/>
            <person name="Harris H.M."/>
            <person name="McCann A."/>
            <person name="Guo C."/>
            <person name="Argimon S."/>
            <person name="Zhang W."/>
            <person name="Yang X."/>
            <person name="Jeffery I.B."/>
            <person name="Cooney J.C."/>
            <person name="Kagawa T.F."/>
            <person name="Liu W."/>
            <person name="Song Y."/>
            <person name="Salvetti E."/>
            <person name="Wrobel A."/>
            <person name="Rasinkangas P."/>
            <person name="Parkhill J."/>
            <person name="Rea M.C."/>
            <person name="O'Sullivan O."/>
            <person name="Ritari J."/>
            <person name="Douillard F.P."/>
            <person name="Paul Ross R."/>
            <person name="Yang R."/>
            <person name="Briner A.E."/>
            <person name="Felis G.E."/>
            <person name="de Vos W.M."/>
            <person name="Barrangou R."/>
            <person name="Klaenhammer T.R."/>
            <person name="Caufield P.W."/>
            <person name="Cui Y."/>
            <person name="Zhang H."/>
            <person name="O'Toole P.W."/>
        </authorList>
    </citation>
    <scope>NUCLEOTIDE SEQUENCE [LARGE SCALE GENOMIC DNA]</scope>
    <source>
        <strain evidence="4 5">DSM 18630</strain>
    </source>
</reference>
<organism evidence="4 5">
    <name type="scientific">Liquorilactobacillus ghanensis DSM 18630</name>
    <dbReference type="NCBI Taxonomy" id="1423750"/>
    <lineage>
        <taxon>Bacteria</taxon>
        <taxon>Bacillati</taxon>
        <taxon>Bacillota</taxon>
        <taxon>Bacilli</taxon>
        <taxon>Lactobacillales</taxon>
        <taxon>Lactobacillaceae</taxon>
        <taxon>Liquorilactobacillus</taxon>
    </lineage>
</organism>
<proteinExistence type="predicted"/>
<name>A0A0R1VKI2_9LACO</name>
<evidence type="ECO:0008006" key="6">
    <source>
        <dbReference type="Google" id="ProtNLM"/>
    </source>
</evidence>
<dbReference type="PATRIC" id="fig|1423750.3.peg.1212"/>
<dbReference type="STRING" id="1423750.FC89_GL001185"/>
<dbReference type="Proteomes" id="UP000051451">
    <property type="component" value="Unassembled WGS sequence"/>
</dbReference>
<comment type="caution">
    <text evidence="4">The sequence shown here is derived from an EMBL/GenBank/DDBJ whole genome shotgun (WGS) entry which is preliminary data.</text>
</comment>
<dbReference type="PROSITE" id="PS51932">
    <property type="entry name" value="BMV"/>
    <property type="match status" value="1"/>
</dbReference>
<dbReference type="CDD" id="cd01614">
    <property type="entry name" value="EutN_CcmL"/>
    <property type="match status" value="1"/>
</dbReference>
<evidence type="ECO:0000313" key="4">
    <source>
        <dbReference type="EMBL" id="KRM06312.1"/>
    </source>
</evidence>
<gene>
    <name evidence="4" type="ORF">FC89_GL001185</name>
</gene>
<keyword evidence="2" id="KW-1282">Carboxysome</keyword>
<dbReference type="PANTHER" id="PTHR36539">
    <property type="entry name" value="ETHANOLAMINE UTILIZATION PROTEIN EUTN"/>
    <property type="match status" value="1"/>
</dbReference>
<dbReference type="InterPro" id="IPR004992">
    <property type="entry name" value="EutN_CcmL"/>
</dbReference>
<dbReference type="OrthoDB" id="196195at2"/>
<evidence type="ECO:0000256" key="3">
    <source>
        <dbReference type="ARBA" id="ARBA00024446"/>
    </source>
</evidence>
<accession>A0A0R1VKI2</accession>
<dbReference type="GO" id="GO:0031470">
    <property type="term" value="C:carboxysome"/>
    <property type="evidence" value="ECO:0007669"/>
    <property type="project" value="UniProtKB-SubCell"/>
</dbReference>
<keyword evidence="5" id="KW-1185">Reference proteome</keyword>
<dbReference type="RefSeq" id="WP_057871949.1">
    <property type="nucleotide sequence ID" value="NZ_AZGB01000016.1"/>
</dbReference>
<protein>
    <recommendedName>
        <fullName evidence="6">Ethanolamine utilization protein EutN</fullName>
    </recommendedName>
</protein>